<dbReference type="PROSITE" id="PS50888">
    <property type="entry name" value="BHLH"/>
    <property type="match status" value="1"/>
</dbReference>
<dbReference type="PANTHER" id="PTHR47787:SF1">
    <property type="entry name" value="CENTROMERE-BINDING PROTEIN 1"/>
    <property type="match status" value="1"/>
</dbReference>
<dbReference type="STRING" id="13706.A0A1X2H508"/>
<evidence type="ECO:0000259" key="4">
    <source>
        <dbReference type="PROSITE" id="PS50888"/>
    </source>
</evidence>
<keyword evidence="2" id="KW-0539">Nucleus</keyword>
<dbReference type="EMBL" id="MCGN01000009">
    <property type="protein sequence ID" value="ORY93489.1"/>
    <property type="molecule type" value="Genomic_DNA"/>
</dbReference>
<dbReference type="CDD" id="cd11398">
    <property type="entry name" value="bHLHzip_scCBP1"/>
    <property type="match status" value="1"/>
</dbReference>
<dbReference type="AlphaFoldDB" id="A0A1X2H508"/>
<evidence type="ECO:0000256" key="1">
    <source>
        <dbReference type="ARBA" id="ARBA00023125"/>
    </source>
</evidence>
<name>A0A1X2H508_SYNRA</name>
<feature type="compositionally biased region" description="Basic and acidic residues" evidence="3">
    <location>
        <begin position="256"/>
        <end position="279"/>
    </location>
</feature>
<feature type="compositionally biased region" description="Polar residues" evidence="3">
    <location>
        <begin position="26"/>
        <end position="40"/>
    </location>
</feature>
<evidence type="ECO:0000313" key="6">
    <source>
        <dbReference type="Proteomes" id="UP000242180"/>
    </source>
</evidence>
<protein>
    <recommendedName>
        <fullName evidence="4">BHLH domain-containing protein</fullName>
    </recommendedName>
</protein>
<dbReference type="PANTHER" id="PTHR47787">
    <property type="entry name" value="CENTROMERE-BINDING PROTEIN 1"/>
    <property type="match status" value="1"/>
</dbReference>
<keyword evidence="1" id="KW-0238">DNA-binding</keyword>
<dbReference type="InterPro" id="IPR047206">
    <property type="entry name" value="bHLHzip_scCBP1-like"/>
</dbReference>
<accession>A0A1X2H508</accession>
<feature type="compositionally biased region" description="Low complexity" evidence="3">
    <location>
        <begin position="91"/>
        <end position="103"/>
    </location>
</feature>
<dbReference type="Gene3D" id="4.10.280.10">
    <property type="entry name" value="Helix-loop-helix DNA-binding domain"/>
    <property type="match status" value="1"/>
</dbReference>
<dbReference type="InterPro" id="IPR036638">
    <property type="entry name" value="HLH_DNA-bd_sf"/>
</dbReference>
<reference evidence="5 6" key="1">
    <citation type="submission" date="2016-07" db="EMBL/GenBank/DDBJ databases">
        <title>Pervasive Adenine N6-methylation of Active Genes in Fungi.</title>
        <authorList>
            <consortium name="DOE Joint Genome Institute"/>
            <person name="Mondo S.J."/>
            <person name="Dannebaum R.O."/>
            <person name="Kuo R.C."/>
            <person name="Labutti K."/>
            <person name="Haridas S."/>
            <person name="Kuo A."/>
            <person name="Salamov A."/>
            <person name="Ahrendt S.R."/>
            <person name="Lipzen A."/>
            <person name="Sullivan W."/>
            <person name="Andreopoulos W.B."/>
            <person name="Clum A."/>
            <person name="Lindquist E."/>
            <person name="Daum C."/>
            <person name="Ramamoorthy G.K."/>
            <person name="Gryganskyi A."/>
            <person name="Culley D."/>
            <person name="Magnuson J.K."/>
            <person name="James T.Y."/>
            <person name="O'Malley M.A."/>
            <person name="Stajich J.E."/>
            <person name="Spatafora J.W."/>
            <person name="Visel A."/>
            <person name="Grigoriev I.V."/>
        </authorList>
    </citation>
    <scope>NUCLEOTIDE SEQUENCE [LARGE SCALE GENOMIC DNA]</scope>
    <source>
        <strain evidence="5 6">NRRL 2496</strain>
    </source>
</reference>
<sequence>MMSQAIATNHDDLDPMKGSLSSSGSIPQSTNNDLPSVQLSQQPPPQQQQQPAIQSAGNTAQPASASEAPVAANQAQAAKWVSMNTPPLPTPASTSSSTSTAAIAPPPLNTNTQDQKGDEQPNSVSPAQPSGESGCDDEDARSPSKSDKPMVGTAEWHRIRRENHKQVERRRRETINEGINALAAIVPNCEKNKGQILRSAAEYIQQLKENEAKVLEKWTLEKLCCEQAINELTEQVEKLKEENARLRNPPPTLLKAEAERDDVKVGRKRRLEADHDTQQ</sequence>
<keyword evidence="6" id="KW-1185">Reference proteome</keyword>
<feature type="domain" description="BHLH" evidence="4">
    <location>
        <begin position="159"/>
        <end position="207"/>
    </location>
</feature>
<gene>
    <name evidence="5" type="ORF">BCR43DRAFT_497020</name>
</gene>
<evidence type="ECO:0000313" key="5">
    <source>
        <dbReference type="EMBL" id="ORY93489.1"/>
    </source>
</evidence>
<evidence type="ECO:0000256" key="3">
    <source>
        <dbReference type="SAM" id="MobiDB-lite"/>
    </source>
</evidence>
<feature type="compositionally biased region" description="Low complexity" evidence="3">
    <location>
        <begin position="60"/>
        <end position="78"/>
    </location>
</feature>
<dbReference type="SUPFAM" id="SSF47459">
    <property type="entry name" value="HLH, helix-loop-helix DNA-binding domain"/>
    <property type="match status" value="1"/>
</dbReference>
<organism evidence="5 6">
    <name type="scientific">Syncephalastrum racemosum</name>
    <name type="common">Filamentous fungus</name>
    <dbReference type="NCBI Taxonomy" id="13706"/>
    <lineage>
        <taxon>Eukaryota</taxon>
        <taxon>Fungi</taxon>
        <taxon>Fungi incertae sedis</taxon>
        <taxon>Mucoromycota</taxon>
        <taxon>Mucoromycotina</taxon>
        <taxon>Mucoromycetes</taxon>
        <taxon>Mucorales</taxon>
        <taxon>Syncephalastraceae</taxon>
        <taxon>Syncephalastrum</taxon>
    </lineage>
</organism>
<dbReference type="SMART" id="SM00353">
    <property type="entry name" value="HLH"/>
    <property type="match status" value="1"/>
</dbReference>
<comment type="caution">
    <text evidence="5">The sequence shown here is derived from an EMBL/GenBank/DDBJ whole genome shotgun (WGS) entry which is preliminary data.</text>
</comment>
<feature type="region of interest" description="Disordered" evidence="3">
    <location>
        <begin position="1"/>
        <end position="172"/>
    </location>
</feature>
<dbReference type="InterPro" id="IPR011598">
    <property type="entry name" value="bHLH_dom"/>
</dbReference>
<dbReference type="Proteomes" id="UP000242180">
    <property type="component" value="Unassembled WGS sequence"/>
</dbReference>
<dbReference type="OrthoDB" id="71302at2759"/>
<dbReference type="InParanoid" id="A0A1X2H508"/>
<dbReference type="GO" id="GO:0046983">
    <property type="term" value="F:protein dimerization activity"/>
    <property type="evidence" value="ECO:0007669"/>
    <property type="project" value="InterPro"/>
</dbReference>
<dbReference type="GO" id="GO:0003677">
    <property type="term" value="F:DNA binding"/>
    <property type="evidence" value="ECO:0007669"/>
    <property type="project" value="UniProtKB-KW"/>
</dbReference>
<dbReference type="GO" id="GO:0005634">
    <property type="term" value="C:nucleus"/>
    <property type="evidence" value="ECO:0007669"/>
    <property type="project" value="TreeGrafter"/>
</dbReference>
<dbReference type="Pfam" id="PF00010">
    <property type="entry name" value="HLH"/>
    <property type="match status" value="1"/>
</dbReference>
<evidence type="ECO:0000256" key="2">
    <source>
        <dbReference type="ARBA" id="ARBA00023242"/>
    </source>
</evidence>
<proteinExistence type="predicted"/>
<feature type="compositionally biased region" description="Polar residues" evidence="3">
    <location>
        <begin position="109"/>
        <end position="131"/>
    </location>
</feature>
<feature type="region of interest" description="Disordered" evidence="3">
    <location>
        <begin position="241"/>
        <end position="279"/>
    </location>
</feature>
<dbReference type="GO" id="GO:0003700">
    <property type="term" value="F:DNA-binding transcription factor activity"/>
    <property type="evidence" value="ECO:0007669"/>
    <property type="project" value="InterPro"/>
</dbReference>
<dbReference type="OMA" id="CINELAK"/>